<evidence type="ECO:0000313" key="2">
    <source>
        <dbReference type="Proteomes" id="UP000185622"/>
    </source>
</evidence>
<name>A0ABM6IHF6_9RHOB</name>
<accession>A0ABM6IHF6</accession>
<reference evidence="1 2" key="1">
    <citation type="submission" date="2017-01" db="EMBL/GenBank/DDBJ databases">
        <title>The complete genome sequence of a sulfur-oxidizing marine bacterium Thioclava sp. 25B10_4T.</title>
        <authorList>
            <person name="Liu Y."/>
            <person name="Lai Q."/>
            <person name="Shao Z."/>
        </authorList>
    </citation>
    <scope>NUCLEOTIDE SEQUENCE [LARGE SCALE GENOMIC DNA]</scope>
    <source>
        <strain evidence="1 2">25B10_4</strain>
    </source>
</reference>
<evidence type="ECO:0000313" key="1">
    <source>
        <dbReference type="EMBL" id="AQS48159.1"/>
    </source>
</evidence>
<dbReference type="EMBL" id="CP019437">
    <property type="protein sequence ID" value="AQS48159.1"/>
    <property type="molecule type" value="Genomic_DNA"/>
</dbReference>
<dbReference type="Gene3D" id="3.40.50.300">
    <property type="entry name" value="P-loop containing nucleotide triphosphate hydrolases"/>
    <property type="match status" value="1"/>
</dbReference>
<dbReference type="InterPro" id="IPR027417">
    <property type="entry name" value="P-loop_NTPase"/>
</dbReference>
<evidence type="ECO:0008006" key="3">
    <source>
        <dbReference type="Google" id="ProtNLM"/>
    </source>
</evidence>
<protein>
    <recommendedName>
        <fullName evidence="3">Sulfotransferase family protein</fullName>
    </recommendedName>
</protein>
<sequence length="200" mass="22546">MLIFWTQKLVFLATPKAGSSAVETALESLADVALTRPAVLKHTSARNFRDHLEPLLAAKTDASFTTVALMREPLDWLRSLYRFRLRDLIEESDISAGYSFDQFARDYIDDPRAGFSDVPSQSAFLCDDDGNTLVDRIFPYERIEDFVHFLEDRLGFAITLPRVNVPPAVETGLAPETEEALRTAMQEDLALYDRVTRALA</sequence>
<gene>
    <name evidence="1" type="ORF">BMG03_10375</name>
</gene>
<keyword evidence="2" id="KW-1185">Reference proteome</keyword>
<dbReference type="SUPFAM" id="SSF52540">
    <property type="entry name" value="P-loop containing nucleoside triphosphate hydrolases"/>
    <property type="match status" value="1"/>
</dbReference>
<organism evidence="1 2">
    <name type="scientific">Thioclava nitratireducens</name>
    <dbReference type="NCBI Taxonomy" id="1915078"/>
    <lineage>
        <taxon>Bacteria</taxon>
        <taxon>Pseudomonadati</taxon>
        <taxon>Pseudomonadota</taxon>
        <taxon>Alphaproteobacteria</taxon>
        <taxon>Rhodobacterales</taxon>
        <taxon>Paracoccaceae</taxon>
        <taxon>Thioclava</taxon>
    </lineage>
</organism>
<dbReference type="RefSeq" id="WP_075776497.1">
    <property type="nucleotide sequence ID" value="NZ_CP019437.1"/>
</dbReference>
<dbReference type="Proteomes" id="UP000185622">
    <property type="component" value="Chromosome"/>
</dbReference>
<proteinExistence type="predicted"/>